<name>A0A6M4GCT7_SPHYA</name>
<dbReference type="InterPro" id="IPR021791">
    <property type="entry name" value="Phage_TAC_11"/>
</dbReference>
<sequence>MEAVRSARLVNQFVGEGYFDLCLRIDELIALQEKTAAGPSALFNRFVRGEWIIQEVVEVVRLGLIGGGMHAKEAFDLVNRVIIPGYYHEYAILAGSILSASLFGLDMEGDDDEGEAMAPAMD</sequence>
<reference evidence="1 2" key="1">
    <citation type="submission" date="2020-04" db="EMBL/GenBank/DDBJ databases">
        <title>The Whole Genome Analysis of High salt-tolerant Sphingobium yanoikuyae YC-XJ2 with Aryl organophosphorus flame retardants (aryl-OPFRs)-degrading capacity and characteristics of Related phosphotriesterase.</title>
        <authorList>
            <person name="Li X."/>
        </authorList>
    </citation>
    <scope>NUCLEOTIDE SEQUENCE [LARGE SCALE GENOMIC DNA]</scope>
    <source>
        <strain evidence="1 2">YC-XJ2</strain>
    </source>
</reference>
<dbReference type="EMBL" id="CP053021">
    <property type="protein sequence ID" value="QJR03477.1"/>
    <property type="molecule type" value="Genomic_DNA"/>
</dbReference>
<evidence type="ECO:0000313" key="2">
    <source>
        <dbReference type="Proteomes" id="UP000502611"/>
    </source>
</evidence>
<proteinExistence type="predicted"/>
<organism evidence="1 2">
    <name type="scientific">Sphingobium yanoikuyae</name>
    <name type="common">Sphingomonas yanoikuyae</name>
    <dbReference type="NCBI Taxonomy" id="13690"/>
    <lineage>
        <taxon>Bacteria</taxon>
        <taxon>Pseudomonadati</taxon>
        <taxon>Pseudomonadota</taxon>
        <taxon>Alphaproteobacteria</taxon>
        <taxon>Sphingomonadales</taxon>
        <taxon>Sphingomonadaceae</taxon>
        <taxon>Sphingobium</taxon>
    </lineage>
</organism>
<dbReference type="Proteomes" id="UP000502611">
    <property type="component" value="Chromosome"/>
</dbReference>
<accession>A0A6M4GCT7</accession>
<gene>
    <name evidence="1" type="ORF">HH800_15605</name>
</gene>
<dbReference type="RefSeq" id="WP_169861604.1">
    <property type="nucleotide sequence ID" value="NZ_CP053021.1"/>
</dbReference>
<protein>
    <submittedName>
        <fullName evidence="1">Gene transfer agent family protein</fullName>
    </submittedName>
</protein>
<dbReference type="AlphaFoldDB" id="A0A6M4GCT7"/>
<dbReference type="Pfam" id="PF11836">
    <property type="entry name" value="Phage_TAC_11"/>
    <property type="match status" value="1"/>
</dbReference>
<evidence type="ECO:0000313" key="1">
    <source>
        <dbReference type="EMBL" id="QJR03477.1"/>
    </source>
</evidence>